<keyword evidence="4" id="KW-0472">Membrane</keyword>
<dbReference type="GO" id="GO:0003723">
    <property type="term" value="F:RNA binding"/>
    <property type="evidence" value="ECO:0007669"/>
    <property type="project" value="InterPro"/>
</dbReference>
<dbReference type="GO" id="GO:0006396">
    <property type="term" value="P:RNA processing"/>
    <property type="evidence" value="ECO:0007669"/>
    <property type="project" value="InterPro"/>
</dbReference>
<sequence>MHKTPVWHCTVRKLRGTGTPTRSSCGRWPPRLPRRHYGEACLEQLAHPGAATAAAAVASVVLKEGASAEMQELATKVSTVARCPVYELPAALLEEFCMDLSWGEPVRYAIAWPRSRALQDLKPPFLVLDGLVSAWNLGQAVRSAVMLGVRSIILSRSSFNCLNGRACHASCGWLYHAEYHLAEPLADAVESLRGLGNSIYAAEEDHPNSVGPHTPRGDARWALVVGNEEKGPWRTVSPRMLPQFHDNSRSLGWQKRMQCFSAKPSPQGAPSPDPSPQEVASWQECRANNLRSAERRLADKPQLRSLAVEPAWLERASHLLEQDPSTFEPSDPDAFRELVDTQTTEMKRALSMMDGSQDECWLYSYADDVLLPFSHKVRPPLDAASLQLADLHDANLAGASLKGAFLQGADLSGADLRFADLRGAKLALANLGAANLTGALISGADFRGANLSATHMHGTWAREACFDWAQVEDSAWEEVFLVNASMQGCIWDCCSLQGSWLDGAKLQDAKLSNCILKRARLAGADLTDAELRSCTFAGGELAGATWGVSNPPRVAQITVEGSRFAAPRRREVRAQGGNLRRLLMMLFFDDSDGEEDADSEDQEEEENKEDEEDEEDKEEEDTNEKVQLGEQEEQGEEGSFMPLLSEAVEVAGDLAGQAADQAESFASRQLQSKVEKAKARLGEMMGGVDAAVKPKARALQKMMASRRFVKLCASPSVPPTTVNKVLGMIARTKSAKKLNKTLDEVCTELQKIQDQGLAPLLQKVLDAQLAGRTGYSSGQILRIFRITALQMARDARELNKLQAYLEKMQETVNENNWDDVLDNFTCFFALQKHLQGERSQQIFQMVWKDRAFRACVQQAVLFEEVLPVNHPPVFVIHTVKKAVGYIKDNAESWEKAIAKELAAIELTRTRQSQFFTFLVSAVTGVFMYIATFLSSVTFQAFQEGRLTLPYLSEWLHD</sequence>
<name>A0A812PSU4_9DINO</name>
<dbReference type="Proteomes" id="UP000604046">
    <property type="component" value="Unassembled WGS sequence"/>
</dbReference>
<dbReference type="OrthoDB" id="9989223at2759"/>
<feature type="region of interest" description="Disordered" evidence="3">
    <location>
        <begin position="592"/>
        <end position="638"/>
    </location>
</feature>
<dbReference type="Gene3D" id="3.40.1280.10">
    <property type="match status" value="1"/>
</dbReference>
<dbReference type="GO" id="GO:0032259">
    <property type="term" value="P:methylation"/>
    <property type="evidence" value="ECO:0007669"/>
    <property type="project" value="UniProtKB-KW"/>
</dbReference>
<dbReference type="Pfam" id="PF00588">
    <property type="entry name" value="SpoU_methylase"/>
    <property type="match status" value="1"/>
</dbReference>
<dbReference type="PANTHER" id="PTHR14136">
    <property type="entry name" value="BTB_POZ DOMAIN-CONTAINING PROTEIN KCTD9"/>
    <property type="match status" value="1"/>
</dbReference>
<feature type="region of interest" description="Disordered" evidence="3">
    <location>
        <begin position="261"/>
        <end position="281"/>
    </location>
</feature>
<feature type="domain" description="tRNA/rRNA methyltransferase SpoU type" evidence="5">
    <location>
        <begin position="125"/>
        <end position="232"/>
    </location>
</feature>
<dbReference type="SUPFAM" id="SSF75217">
    <property type="entry name" value="alpha/beta knot"/>
    <property type="match status" value="1"/>
</dbReference>
<evidence type="ECO:0000313" key="6">
    <source>
        <dbReference type="EMBL" id="CAE7354416.1"/>
    </source>
</evidence>
<reference evidence="6" key="1">
    <citation type="submission" date="2021-02" db="EMBL/GenBank/DDBJ databases">
        <authorList>
            <person name="Dougan E. K."/>
            <person name="Rhodes N."/>
            <person name="Thang M."/>
            <person name="Chan C."/>
        </authorList>
    </citation>
    <scope>NUCLEOTIDE SEQUENCE</scope>
</reference>
<organism evidence="6 7">
    <name type="scientific">Symbiodinium natans</name>
    <dbReference type="NCBI Taxonomy" id="878477"/>
    <lineage>
        <taxon>Eukaryota</taxon>
        <taxon>Sar</taxon>
        <taxon>Alveolata</taxon>
        <taxon>Dinophyceae</taxon>
        <taxon>Suessiales</taxon>
        <taxon>Symbiodiniaceae</taxon>
        <taxon>Symbiodinium</taxon>
    </lineage>
</organism>
<accession>A0A812PSU4</accession>
<dbReference type="AlphaFoldDB" id="A0A812PSU4"/>
<dbReference type="SUPFAM" id="SSF141571">
    <property type="entry name" value="Pentapeptide repeat-like"/>
    <property type="match status" value="1"/>
</dbReference>
<evidence type="ECO:0000256" key="3">
    <source>
        <dbReference type="SAM" id="MobiDB-lite"/>
    </source>
</evidence>
<dbReference type="InterPro" id="IPR001646">
    <property type="entry name" value="5peptide_repeat"/>
</dbReference>
<feature type="transmembrane region" description="Helical" evidence="4">
    <location>
        <begin position="914"/>
        <end position="938"/>
    </location>
</feature>
<evidence type="ECO:0000256" key="4">
    <source>
        <dbReference type="SAM" id="Phobius"/>
    </source>
</evidence>
<dbReference type="EMBL" id="CAJNDS010002155">
    <property type="protein sequence ID" value="CAE7354416.1"/>
    <property type="molecule type" value="Genomic_DNA"/>
</dbReference>
<dbReference type="Gene3D" id="2.160.20.80">
    <property type="entry name" value="E3 ubiquitin-protein ligase SopA"/>
    <property type="match status" value="1"/>
</dbReference>
<protein>
    <recommendedName>
        <fullName evidence="5">tRNA/rRNA methyltransferase SpoU type domain-containing protein</fullName>
    </recommendedName>
</protein>
<evidence type="ECO:0000256" key="2">
    <source>
        <dbReference type="ARBA" id="ARBA00022679"/>
    </source>
</evidence>
<comment type="caution">
    <text evidence="6">The sequence shown here is derived from an EMBL/GenBank/DDBJ whole genome shotgun (WGS) entry which is preliminary data.</text>
</comment>
<dbReference type="InterPro" id="IPR029026">
    <property type="entry name" value="tRNA_m1G_MTases_N"/>
</dbReference>
<evidence type="ECO:0000313" key="7">
    <source>
        <dbReference type="Proteomes" id="UP000604046"/>
    </source>
</evidence>
<evidence type="ECO:0000259" key="5">
    <source>
        <dbReference type="Pfam" id="PF00588"/>
    </source>
</evidence>
<gene>
    <name evidence="6" type="ORF">SNAT2548_LOCUS18789</name>
</gene>
<dbReference type="Pfam" id="PF00805">
    <property type="entry name" value="Pentapeptide"/>
    <property type="match status" value="3"/>
</dbReference>
<dbReference type="PANTHER" id="PTHR14136:SF17">
    <property type="entry name" value="BTB_POZ DOMAIN-CONTAINING PROTEIN KCTD9"/>
    <property type="match status" value="1"/>
</dbReference>
<dbReference type="InterPro" id="IPR029028">
    <property type="entry name" value="Alpha/beta_knot_MTases"/>
</dbReference>
<feature type="compositionally biased region" description="Acidic residues" evidence="3">
    <location>
        <begin position="592"/>
        <end position="622"/>
    </location>
</feature>
<dbReference type="InterPro" id="IPR051082">
    <property type="entry name" value="Pentapeptide-BTB/POZ_domain"/>
</dbReference>
<keyword evidence="4" id="KW-0812">Transmembrane</keyword>
<keyword evidence="2" id="KW-0808">Transferase</keyword>
<dbReference type="InterPro" id="IPR001537">
    <property type="entry name" value="SpoU_MeTrfase"/>
</dbReference>
<keyword evidence="1" id="KW-0489">Methyltransferase</keyword>
<keyword evidence="4" id="KW-1133">Transmembrane helix</keyword>
<proteinExistence type="predicted"/>
<keyword evidence="7" id="KW-1185">Reference proteome</keyword>
<evidence type="ECO:0000256" key="1">
    <source>
        <dbReference type="ARBA" id="ARBA00022603"/>
    </source>
</evidence>
<dbReference type="GO" id="GO:0008173">
    <property type="term" value="F:RNA methyltransferase activity"/>
    <property type="evidence" value="ECO:0007669"/>
    <property type="project" value="InterPro"/>
</dbReference>